<dbReference type="Gene3D" id="3.40.50.1820">
    <property type="entry name" value="alpha/beta hydrolase"/>
    <property type="match status" value="1"/>
</dbReference>
<dbReference type="SUPFAM" id="SSF53474">
    <property type="entry name" value="alpha/beta-Hydrolases"/>
    <property type="match status" value="1"/>
</dbReference>
<dbReference type="PANTHER" id="PTHR15394:SF3">
    <property type="entry name" value="SERINE HYDROLASE RBBP9"/>
    <property type="match status" value="1"/>
</dbReference>
<dbReference type="PANTHER" id="PTHR15394">
    <property type="entry name" value="SERINE HYDROLASE RBBP9"/>
    <property type="match status" value="1"/>
</dbReference>
<proteinExistence type="predicted"/>
<dbReference type="InterPro" id="IPR010662">
    <property type="entry name" value="RBBP9/YdeN"/>
</dbReference>
<dbReference type="InterPro" id="IPR029058">
    <property type="entry name" value="AB_hydrolase_fold"/>
</dbReference>
<gene>
    <name evidence="2" type="ORF">E4U02_09035</name>
</gene>
<evidence type="ECO:0000259" key="1">
    <source>
        <dbReference type="Pfam" id="PF12697"/>
    </source>
</evidence>
<comment type="caution">
    <text evidence="2">The sequence shown here is derived from an EMBL/GenBank/DDBJ whole genome shotgun (WGS) entry which is preliminary data.</text>
</comment>
<dbReference type="InterPro" id="IPR000073">
    <property type="entry name" value="AB_hydrolase_1"/>
</dbReference>
<keyword evidence="2" id="KW-0378">Hydrolase</keyword>
<dbReference type="GO" id="GO:0016787">
    <property type="term" value="F:hydrolase activity"/>
    <property type="evidence" value="ECO:0007669"/>
    <property type="project" value="UniProtKB-KW"/>
</dbReference>
<reference evidence="2 3" key="1">
    <citation type="submission" date="2019-03" db="EMBL/GenBank/DDBJ databases">
        <title>Diversity of the mouse oral microbiome.</title>
        <authorList>
            <person name="Joseph S."/>
            <person name="Aduse-Opoku J."/>
            <person name="Curtis M."/>
            <person name="Wade W."/>
            <person name="Hashim A."/>
        </authorList>
    </citation>
    <scope>NUCLEOTIDE SEQUENCE [LARGE SCALE GENOMIC DNA]</scope>
    <source>
        <strain evidence="2 3">P1012</strain>
    </source>
</reference>
<evidence type="ECO:0000313" key="2">
    <source>
        <dbReference type="EMBL" id="TFU32748.1"/>
    </source>
</evidence>
<evidence type="ECO:0000313" key="3">
    <source>
        <dbReference type="Proteomes" id="UP000298358"/>
    </source>
</evidence>
<sequence>MSARRVILFHGTGATPEACWYPWISERLRARGYLVEVPHHPGINVEPIAEFLPGLLAAHAFDDETILIGHSGGAALLLAVLEHLDVVVPQAILVAGYATPPNDEDEPVLQETYDWHRIRSHVQDLWFLNSVTDMFGCDADHGRAMFDRLGGTLVIRDDDHFVDDTLPLLDRIIPDPA</sequence>
<feature type="domain" description="AB hydrolase-1" evidence="1">
    <location>
        <begin position="6"/>
        <end position="150"/>
    </location>
</feature>
<organism evidence="2 3">
    <name type="scientific">Microbacterium paludicola</name>
    <dbReference type="NCBI Taxonomy" id="300019"/>
    <lineage>
        <taxon>Bacteria</taxon>
        <taxon>Bacillati</taxon>
        <taxon>Actinomycetota</taxon>
        <taxon>Actinomycetes</taxon>
        <taxon>Micrococcales</taxon>
        <taxon>Microbacteriaceae</taxon>
        <taxon>Microbacterium</taxon>
    </lineage>
</organism>
<accession>A0A4Y9FU29</accession>
<dbReference type="EMBL" id="SPQB01000019">
    <property type="protein sequence ID" value="TFU32748.1"/>
    <property type="molecule type" value="Genomic_DNA"/>
</dbReference>
<dbReference type="Pfam" id="PF12697">
    <property type="entry name" value="Abhydrolase_6"/>
    <property type="match status" value="1"/>
</dbReference>
<dbReference type="OrthoDB" id="9804993at2"/>
<name>A0A4Y9FU29_9MICO</name>
<keyword evidence="3" id="KW-1185">Reference proteome</keyword>
<dbReference type="AlphaFoldDB" id="A0A4Y9FU29"/>
<protein>
    <submittedName>
        <fullName evidence="2">Alpha/beta fold hydrolase</fullName>
    </submittedName>
</protein>
<dbReference type="Proteomes" id="UP000298358">
    <property type="component" value="Unassembled WGS sequence"/>
</dbReference>
<dbReference type="RefSeq" id="WP_135114517.1">
    <property type="nucleotide sequence ID" value="NZ_JADGLL010000019.1"/>
</dbReference>